<evidence type="ECO:0000313" key="2">
    <source>
        <dbReference type="Proteomes" id="UP001175211"/>
    </source>
</evidence>
<name>A0AA39JVR1_ARMTA</name>
<sequence length="330" mass="37255">MVMVSVRKMLSQTRNWDAIKMLFNESPRWLSANLSIPPGAVVDLLYPPPPLPALESLRLQTKQRWAQQAYNGPDISLWCPRLTSLSLVGIPPTCMSVPWNSLSHVSVQMYDNVPTLSQDYALRYLASLEPTVLQTLSFSSLYRREHPLSIGERITFPFVDTLRTFNPTILNNIVLPALRDVHIGPPEHGRGTPGRRYSTALLPALDDMLRHSRCFDGITRLVLEYAIPNQALIDMLVSLPNLACLVLTFGDSWSAEMEATMAMLVKMLDMGFVGRLEELEMRNTFEVRYLGEELVHMAERRWGFWGGVRLRRLRLGAAGIQECQCAGCVV</sequence>
<gene>
    <name evidence="1" type="ORF">EV420DRAFT_760285</name>
</gene>
<protein>
    <submittedName>
        <fullName evidence="1">Uncharacterized protein</fullName>
    </submittedName>
</protein>
<dbReference type="RefSeq" id="XP_060326991.1">
    <property type="nucleotide sequence ID" value="XM_060483362.1"/>
</dbReference>
<dbReference type="GeneID" id="85366910"/>
<reference evidence="1" key="1">
    <citation type="submission" date="2023-06" db="EMBL/GenBank/DDBJ databases">
        <authorList>
            <consortium name="Lawrence Berkeley National Laboratory"/>
            <person name="Ahrendt S."/>
            <person name="Sahu N."/>
            <person name="Indic B."/>
            <person name="Wong-Bajracharya J."/>
            <person name="Merenyi Z."/>
            <person name="Ke H.-M."/>
            <person name="Monk M."/>
            <person name="Kocsube S."/>
            <person name="Drula E."/>
            <person name="Lipzen A."/>
            <person name="Balint B."/>
            <person name="Henrissat B."/>
            <person name="Andreopoulos B."/>
            <person name="Martin F.M."/>
            <person name="Harder C.B."/>
            <person name="Rigling D."/>
            <person name="Ford K.L."/>
            <person name="Foster G.D."/>
            <person name="Pangilinan J."/>
            <person name="Papanicolaou A."/>
            <person name="Barry K."/>
            <person name="LaButti K."/>
            <person name="Viragh M."/>
            <person name="Koriabine M."/>
            <person name="Yan M."/>
            <person name="Riley R."/>
            <person name="Champramary S."/>
            <person name="Plett K.L."/>
            <person name="Tsai I.J."/>
            <person name="Slot J."/>
            <person name="Sipos G."/>
            <person name="Plett J."/>
            <person name="Nagy L.G."/>
            <person name="Grigoriev I.V."/>
        </authorList>
    </citation>
    <scope>NUCLEOTIDE SEQUENCE</scope>
    <source>
        <strain evidence="1">CCBAS 213</strain>
    </source>
</reference>
<proteinExistence type="predicted"/>
<accession>A0AA39JVR1</accession>
<dbReference type="EMBL" id="JAUEPS010000037">
    <property type="protein sequence ID" value="KAK0449699.1"/>
    <property type="molecule type" value="Genomic_DNA"/>
</dbReference>
<evidence type="ECO:0000313" key="1">
    <source>
        <dbReference type="EMBL" id="KAK0449699.1"/>
    </source>
</evidence>
<dbReference type="AlphaFoldDB" id="A0AA39JVR1"/>
<keyword evidence="2" id="KW-1185">Reference proteome</keyword>
<comment type="caution">
    <text evidence="1">The sequence shown here is derived from an EMBL/GenBank/DDBJ whole genome shotgun (WGS) entry which is preliminary data.</text>
</comment>
<dbReference type="Proteomes" id="UP001175211">
    <property type="component" value="Unassembled WGS sequence"/>
</dbReference>
<organism evidence="1 2">
    <name type="scientific">Armillaria tabescens</name>
    <name type="common">Ringless honey mushroom</name>
    <name type="synonym">Agaricus tabescens</name>
    <dbReference type="NCBI Taxonomy" id="1929756"/>
    <lineage>
        <taxon>Eukaryota</taxon>
        <taxon>Fungi</taxon>
        <taxon>Dikarya</taxon>
        <taxon>Basidiomycota</taxon>
        <taxon>Agaricomycotina</taxon>
        <taxon>Agaricomycetes</taxon>
        <taxon>Agaricomycetidae</taxon>
        <taxon>Agaricales</taxon>
        <taxon>Marasmiineae</taxon>
        <taxon>Physalacriaceae</taxon>
        <taxon>Desarmillaria</taxon>
    </lineage>
</organism>